<gene>
    <name evidence="9" type="primary">LOC117645459</name>
</gene>
<evidence type="ECO:0000256" key="3">
    <source>
        <dbReference type="ARBA" id="ARBA00022679"/>
    </source>
</evidence>
<dbReference type="CDD" id="cd02440">
    <property type="entry name" value="AdoMet_MTases"/>
    <property type="match status" value="1"/>
</dbReference>
<keyword evidence="4 6" id="KW-0949">S-adenosyl-L-methionine</keyword>
<evidence type="ECO:0000256" key="1">
    <source>
        <dbReference type="ARBA" id="ARBA00005878"/>
    </source>
</evidence>
<evidence type="ECO:0000256" key="5">
    <source>
        <dbReference type="PIRNR" id="PIRNR037350"/>
    </source>
</evidence>
<dbReference type="KEGG" id="tpal:117645459"/>
<feature type="region of interest" description="Disordered" evidence="7">
    <location>
        <begin position="376"/>
        <end position="422"/>
    </location>
</feature>
<dbReference type="InterPro" id="IPR029063">
    <property type="entry name" value="SAM-dependent_MTases_sf"/>
</dbReference>
<dbReference type="InterPro" id="IPR010286">
    <property type="entry name" value="METTL16/RlmF"/>
</dbReference>
<feature type="binding site" evidence="6">
    <location>
        <position position="81"/>
    </location>
    <ligand>
        <name>S-adenosyl-L-methionine</name>
        <dbReference type="ChEBI" id="CHEBI:59789"/>
    </ligand>
</feature>
<evidence type="ECO:0000256" key="6">
    <source>
        <dbReference type="PIRSR" id="PIRSR037350-1"/>
    </source>
</evidence>
<dbReference type="FunCoup" id="A0A6P8YNN2">
    <property type="interactions" value="2183"/>
</dbReference>
<dbReference type="GO" id="GO:0008168">
    <property type="term" value="F:methyltransferase activity"/>
    <property type="evidence" value="ECO:0007669"/>
    <property type="project" value="UniProtKB-UniRule"/>
</dbReference>
<evidence type="ECO:0000256" key="4">
    <source>
        <dbReference type="ARBA" id="ARBA00022691"/>
    </source>
</evidence>
<dbReference type="PIRSF" id="PIRSF037350">
    <property type="entry name" value="Mtase_ZK1128_prd"/>
    <property type="match status" value="1"/>
</dbReference>
<protein>
    <recommendedName>
        <fullName evidence="5">U6 small nuclear RNA (adenine-(43)-N(6))-methyltransferase</fullName>
        <ecNumber evidence="5">2.1.1.-</ecNumber>
    </recommendedName>
</protein>
<dbReference type="EC" id="2.1.1.-" evidence="5"/>
<feature type="binding site" evidence="6">
    <location>
        <position position="110"/>
    </location>
    <ligand>
        <name>S-adenosyl-L-methionine</name>
        <dbReference type="ChEBI" id="CHEBI:59789"/>
    </ligand>
</feature>
<dbReference type="GeneID" id="117645459"/>
<sequence length="473" mass="53132">MALNRKMHPRNKYKTPPSFKELALKNEEFRQFAKIDISGKVLIDFKNADALRALTRVLLKEDWGLDVVLPSEYLVPTLPLRLNYILWLEDLVAALEVDDSGSPVYGIDIGTGASCVYPLLAAKKNGWHMIGTEKNEVCFDHATQNVLRNNLESLVKVKKVDGEAIIQDSILENTFDPKPPCFHFTMCNPPFYASEEDVEKTNKSRSMSSPRPPPNNARTGSANEIVVEGGEVAFVFKMIDDSFKLKDNIRIFTTMVGHKSSVPKILQYLKSKNIKEVASSEFCQGKVTRWGLAWSHSVHLTCESLSTEPVNVKQKPKPPLLYKLPKPKNDLFNTFDSFVSKVKVLMDKLNLQYKCVIKDVKSVGFQVSALSNTWSNQRRKRRDQLRQGTTTDEAAGNQGCSETCNIKGKEETDEPPSKRAKKGDVVPLAVVGLILREEDAEDGSTKILEINWLQGSGGRESSHQILQYMKNNI</sequence>
<dbReference type="RefSeq" id="XP_034241558.1">
    <property type="nucleotide sequence ID" value="XM_034385667.1"/>
</dbReference>
<feature type="binding site" evidence="6">
    <location>
        <position position="188"/>
    </location>
    <ligand>
        <name>S-adenosyl-L-methionine</name>
        <dbReference type="ChEBI" id="CHEBI:59789"/>
    </ligand>
</feature>
<comment type="similarity">
    <text evidence="1 5">Belongs to the methyltransferase superfamily. METTL16/RlmF family.</text>
</comment>
<evidence type="ECO:0000313" key="8">
    <source>
        <dbReference type="Proteomes" id="UP000515158"/>
    </source>
</evidence>
<dbReference type="PANTHER" id="PTHR13393:SF0">
    <property type="entry name" value="RNA N6-ADENOSINE-METHYLTRANSFERASE METTL16"/>
    <property type="match status" value="1"/>
</dbReference>
<dbReference type="Proteomes" id="UP000515158">
    <property type="component" value="Unplaced"/>
</dbReference>
<dbReference type="GO" id="GO:0005634">
    <property type="term" value="C:nucleus"/>
    <property type="evidence" value="ECO:0007669"/>
    <property type="project" value="TreeGrafter"/>
</dbReference>
<dbReference type="InParanoid" id="A0A6P8YNN2"/>
<feature type="compositionally biased region" description="Polar residues" evidence="7">
    <location>
        <begin position="386"/>
        <end position="404"/>
    </location>
</feature>
<keyword evidence="8" id="KW-1185">Reference proteome</keyword>
<accession>A0A6P8YNN2</accession>
<dbReference type="AlphaFoldDB" id="A0A6P8YNN2"/>
<dbReference type="GO" id="GO:0070475">
    <property type="term" value="P:rRNA base methylation"/>
    <property type="evidence" value="ECO:0007669"/>
    <property type="project" value="TreeGrafter"/>
</dbReference>
<organism evidence="9">
    <name type="scientific">Thrips palmi</name>
    <name type="common">Melon thrips</name>
    <dbReference type="NCBI Taxonomy" id="161013"/>
    <lineage>
        <taxon>Eukaryota</taxon>
        <taxon>Metazoa</taxon>
        <taxon>Ecdysozoa</taxon>
        <taxon>Arthropoda</taxon>
        <taxon>Hexapoda</taxon>
        <taxon>Insecta</taxon>
        <taxon>Pterygota</taxon>
        <taxon>Neoptera</taxon>
        <taxon>Paraneoptera</taxon>
        <taxon>Thysanoptera</taxon>
        <taxon>Terebrantia</taxon>
        <taxon>Thripoidea</taxon>
        <taxon>Thripidae</taxon>
        <taxon>Thrips</taxon>
    </lineage>
</organism>
<dbReference type="Gene3D" id="3.40.50.150">
    <property type="entry name" value="Vaccinia Virus protein VP39"/>
    <property type="match status" value="1"/>
</dbReference>
<proteinExistence type="inferred from homology"/>
<keyword evidence="3 5" id="KW-0808">Transferase</keyword>
<feature type="region of interest" description="Disordered" evidence="7">
    <location>
        <begin position="198"/>
        <end position="222"/>
    </location>
</feature>
<name>A0A6P8YNN2_THRPL</name>
<evidence type="ECO:0000256" key="2">
    <source>
        <dbReference type="ARBA" id="ARBA00022603"/>
    </source>
</evidence>
<dbReference type="InterPro" id="IPR017182">
    <property type="entry name" value="METTL16/PsiM"/>
</dbReference>
<reference evidence="9" key="1">
    <citation type="submission" date="2025-08" db="UniProtKB">
        <authorList>
            <consortium name="RefSeq"/>
        </authorList>
    </citation>
    <scope>IDENTIFICATION</scope>
    <source>
        <tissue evidence="9">Total insect</tissue>
    </source>
</reference>
<keyword evidence="2 5" id="KW-0489">Methyltransferase</keyword>
<dbReference type="Pfam" id="PF05971">
    <property type="entry name" value="Methyltransf_10"/>
    <property type="match status" value="1"/>
</dbReference>
<evidence type="ECO:0000313" key="9">
    <source>
        <dbReference type="RefSeq" id="XP_034241558.1"/>
    </source>
</evidence>
<dbReference type="SUPFAM" id="SSF53335">
    <property type="entry name" value="S-adenosyl-L-methionine-dependent methyltransferases"/>
    <property type="match status" value="1"/>
</dbReference>
<feature type="binding site" evidence="6">
    <location>
        <position position="133"/>
    </location>
    <ligand>
        <name>S-adenosyl-L-methionine</name>
        <dbReference type="ChEBI" id="CHEBI:59789"/>
    </ligand>
</feature>
<evidence type="ECO:0000256" key="7">
    <source>
        <dbReference type="SAM" id="MobiDB-lite"/>
    </source>
</evidence>
<dbReference type="PANTHER" id="PTHR13393">
    <property type="entry name" value="SAM-DEPENDENT METHYLTRANSFERASE"/>
    <property type="match status" value="1"/>
</dbReference>
<dbReference type="OrthoDB" id="514248at2759"/>